<evidence type="ECO:0000256" key="1">
    <source>
        <dbReference type="SAM" id="Phobius"/>
    </source>
</evidence>
<keyword evidence="1" id="KW-0472">Membrane</keyword>
<accession>A0A9I9E8K4</accession>
<feature type="transmembrane region" description="Helical" evidence="1">
    <location>
        <begin position="12"/>
        <end position="33"/>
    </location>
</feature>
<keyword evidence="1" id="KW-0812">Transmembrane</keyword>
<proteinExistence type="predicted"/>
<dbReference type="EnsemblPlants" id="MELO3C030303.2.1">
    <property type="protein sequence ID" value="MELO3C030303.2.1"/>
    <property type="gene ID" value="MELO3C030303.2"/>
</dbReference>
<name>A0A9I9E8K4_CUCME</name>
<sequence>MANEQRQSSEPWTLETVPFIILILIASHILALVSNSKTTSKEEGTLSYCTIHNRATAHQFESILMD</sequence>
<dbReference type="AlphaFoldDB" id="A0A9I9E8K4"/>
<dbReference type="PANTHER" id="PTHR35755">
    <property type="entry name" value="PROTEIN, PUTATIVE-RELATED"/>
    <property type="match status" value="1"/>
</dbReference>
<evidence type="ECO:0000313" key="2">
    <source>
        <dbReference type="EnsemblPlants" id="MELO3C030303.2.1"/>
    </source>
</evidence>
<dbReference type="PANTHER" id="PTHR35755:SF3">
    <property type="entry name" value="EXPRESSED PROTEIN"/>
    <property type="match status" value="1"/>
</dbReference>
<reference evidence="2" key="1">
    <citation type="submission" date="2023-03" db="UniProtKB">
        <authorList>
            <consortium name="EnsemblPlants"/>
        </authorList>
    </citation>
    <scope>IDENTIFICATION</scope>
</reference>
<keyword evidence="1" id="KW-1133">Transmembrane helix</keyword>
<dbReference type="Gramene" id="MELO3C030303.2.1">
    <property type="protein sequence ID" value="MELO3C030303.2.1"/>
    <property type="gene ID" value="MELO3C030303.2"/>
</dbReference>
<protein>
    <submittedName>
        <fullName evidence="2">Uncharacterized protein</fullName>
    </submittedName>
</protein>
<organism evidence="2">
    <name type="scientific">Cucumis melo</name>
    <name type="common">Muskmelon</name>
    <dbReference type="NCBI Taxonomy" id="3656"/>
    <lineage>
        <taxon>Eukaryota</taxon>
        <taxon>Viridiplantae</taxon>
        <taxon>Streptophyta</taxon>
        <taxon>Embryophyta</taxon>
        <taxon>Tracheophyta</taxon>
        <taxon>Spermatophyta</taxon>
        <taxon>Magnoliopsida</taxon>
        <taxon>eudicotyledons</taxon>
        <taxon>Gunneridae</taxon>
        <taxon>Pentapetalae</taxon>
        <taxon>rosids</taxon>
        <taxon>fabids</taxon>
        <taxon>Cucurbitales</taxon>
        <taxon>Cucurbitaceae</taxon>
        <taxon>Benincaseae</taxon>
        <taxon>Cucumis</taxon>
    </lineage>
</organism>